<organism evidence="2 3">
    <name type="scientific">Suillus placidus</name>
    <dbReference type="NCBI Taxonomy" id="48579"/>
    <lineage>
        <taxon>Eukaryota</taxon>
        <taxon>Fungi</taxon>
        <taxon>Dikarya</taxon>
        <taxon>Basidiomycota</taxon>
        <taxon>Agaricomycotina</taxon>
        <taxon>Agaricomycetes</taxon>
        <taxon>Agaricomycetidae</taxon>
        <taxon>Boletales</taxon>
        <taxon>Suillineae</taxon>
        <taxon>Suillaceae</taxon>
        <taxon>Suillus</taxon>
    </lineage>
</organism>
<keyword evidence="3" id="KW-1185">Reference proteome</keyword>
<dbReference type="OrthoDB" id="2682674at2759"/>
<feature type="region of interest" description="Disordered" evidence="1">
    <location>
        <begin position="282"/>
        <end position="316"/>
    </location>
</feature>
<evidence type="ECO:0000313" key="3">
    <source>
        <dbReference type="Proteomes" id="UP000714275"/>
    </source>
</evidence>
<dbReference type="Proteomes" id="UP000714275">
    <property type="component" value="Unassembled WGS sequence"/>
</dbReference>
<dbReference type="AlphaFoldDB" id="A0A9P7A2S3"/>
<evidence type="ECO:0000313" key="2">
    <source>
        <dbReference type="EMBL" id="KAG1780710.1"/>
    </source>
</evidence>
<protein>
    <submittedName>
        <fullName evidence="2">Uncharacterized protein</fullName>
    </submittedName>
</protein>
<gene>
    <name evidence="2" type="ORF">EV702DRAFT_734844</name>
</gene>
<proteinExistence type="predicted"/>
<name>A0A9P7A2S3_9AGAM</name>
<accession>A0A9P7A2S3</accession>
<evidence type="ECO:0000256" key="1">
    <source>
        <dbReference type="SAM" id="MobiDB-lite"/>
    </source>
</evidence>
<sequence length="316" mass="36308">MSKLPQVSKFRVRVPALSAQKSAKKPHPRFRVKDLPNGSQQRFREDLGPLWLDFVSNLENPWDLANHIDVMQEIWNMTFTDIDHTVQKTNDPVYFLLLQRAYTYRRDFAKRGETAVAAYLDSMGFETPDEIARYIDFLVPLVSEIRSEETAKCYPFMWREAKNIMNADGHIERTGAFCSRPISDTLALYLEIRECIPQARRQTDNPRGALVLATASVERALRMYSTGICVKPKDRFESRFSRKHWGVTTEEVMVSVKKTTSRGWKKIIKAAIPYIRARKPHHSLRPGLEKEHEGPNGYTHCVDVDSGSDSGSDVIF</sequence>
<reference evidence="2" key="1">
    <citation type="journal article" date="2020" name="New Phytol.">
        <title>Comparative genomics reveals dynamic genome evolution in host specialist ectomycorrhizal fungi.</title>
        <authorList>
            <person name="Lofgren L.A."/>
            <person name="Nguyen N.H."/>
            <person name="Vilgalys R."/>
            <person name="Ruytinx J."/>
            <person name="Liao H.L."/>
            <person name="Branco S."/>
            <person name="Kuo A."/>
            <person name="LaButti K."/>
            <person name="Lipzen A."/>
            <person name="Andreopoulos W."/>
            <person name="Pangilinan J."/>
            <person name="Riley R."/>
            <person name="Hundley H."/>
            <person name="Na H."/>
            <person name="Barry K."/>
            <person name="Grigoriev I.V."/>
            <person name="Stajich J.E."/>
            <person name="Kennedy P.G."/>
        </authorList>
    </citation>
    <scope>NUCLEOTIDE SEQUENCE</scope>
    <source>
        <strain evidence="2">DOB743</strain>
    </source>
</reference>
<dbReference type="EMBL" id="JABBWD010000008">
    <property type="protein sequence ID" value="KAG1780710.1"/>
    <property type="molecule type" value="Genomic_DNA"/>
</dbReference>
<feature type="compositionally biased region" description="Low complexity" evidence="1">
    <location>
        <begin position="304"/>
        <end position="316"/>
    </location>
</feature>
<comment type="caution">
    <text evidence="2">The sequence shown here is derived from an EMBL/GenBank/DDBJ whole genome shotgun (WGS) entry which is preliminary data.</text>
</comment>